<comment type="caution">
    <text evidence="2">The sequence shown here is derived from an EMBL/GenBank/DDBJ whole genome shotgun (WGS) entry which is preliminary data.</text>
</comment>
<keyword evidence="3" id="KW-1185">Reference proteome</keyword>
<name>A0A109JTC4_9BRAD</name>
<proteinExistence type="predicted"/>
<sequence length="59" mass="6239">MAGDRDHHRNVGIACTFDQVDQPLAGALSPAEAIDDHEVGSGLKRAGNPRGSVLEPFEI</sequence>
<reference evidence="2 3" key="1">
    <citation type="submission" date="2015-11" db="EMBL/GenBank/DDBJ databases">
        <title>Draft Genome Sequence of the Strain BR 10303 (Bradyrhizobium sp.) isolated from nodules of Centrolobium paraense.</title>
        <authorList>
            <person name="Zelli J.E."/>
            <person name="Simoes-Araujo J.L."/>
            <person name="Barauna A.C."/>
            <person name="Silva K."/>
        </authorList>
    </citation>
    <scope>NUCLEOTIDE SEQUENCE [LARGE SCALE GENOMIC DNA]</scope>
    <source>
        <strain evidence="2 3">BR 10303</strain>
    </source>
</reference>
<gene>
    <name evidence="2" type="ORF">AS156_07045</name>
</gene>
<dbReference type="EMBL" id="LNCU01000070">
    <property type="protein sequence ID" value="KWV54714.1"/>
    <property type="molecule type" value="Genomic_DNA"/>
</dbReference>
<accession>A0A109JTC4</accession>
<organism evidence="2 3">
    <name type="scientific">Bradyrhizobium macuxiense</name>
    <dbReference type="NCBI Taxonomy" id="1755647"/>
    <lineage>
        <taxon>Bacteria</taxon>
        <taxon>Pseudomonadati</taxon>
        <taxon>Pseudomonadota</taxon>
        <taxon>Alphaproteobacteria</taxon>
        <taxon>Hyphomicrobiales</taxon>
        <taxon>Nitrobacteraceae</taxon>
        <taxon>Bradyrhizobium</taxon>
    </lineage>
</organism>
<evidence type="ECO:0000256" key="1">
    <source>
        <dbReference type="SAM" id="MobiDB-lite"/>
    </source>
</evidence>
<dbReference type="AlphaFoldDB" id="A0A109JTC4"/>
<protein>
    <submittedName>
        <fullName evidence="2">Uncharacterized protein</fullName>
    </submittedName>
</protein>
<evidence type="ECO:0000313" key="2">
    <source>
        <dbReference type="EMBL" id="KWV54714.1"/>
    </source>
</evidence>
<dbReference type="Proteomes" id="UP000057737">
    <property type="component" value="Unassembled WGS sequence"/>
</dbReference>
<evidence type="ECO:0000313" key="3">
    <source>
        <dbReference type="Proteomes" id="UP000057737"/>
    </source>
</evidence>
<feature type="region of interest" description="Disordered" evidence="1">
    <location>
        <begin position="39"/>
        <end position="59"/>
    </location>
</feature>